<dbReference type="HOGENOM" id="CLU_188783_0_0_1"/>
<evidence type="ECO:0000313" key="1">
    <source>
        <dbReference type="EMBL" id="KIJ93033.1"/>
    </source>
</evidence>
<dbReference type="AlphaFoldDB" id="A0A0C9WW82"/>
<dbReference type="EMBL" id="KN838869">
    <property type="protein sequence ID" value="KIJ93033.1"/>
    <property type="molecule type" value="Genomic_DNA"/>
</dbReference>
<feature type="non-terminal residue" evidence="1">
    <location>
        <position position="1"/>
    </location>
</feature>
<gene>
    <name evidence="1" type="ORF">K443DRAFT_68963</name>
</gene>
<protein>
    <submittedName>
        <fullName evidence="1">Uncharacterized protein</fullName>
    </submittedName>
</protein>
<dbReference type="OrthoDB" id="3239669at2759"/>
<organism evidence="1 2">
    <name type="scientific">Laccaria amethystina LaAM-08-1</name>
    <dbReference type="NCBI Taxonomy" id="1095629"/>
    <lineage>
        <taxon>Eukaryota</taxon>
        <taxon>Fungi</taxon>
        <taxon>Dikarya</taxon>
        <taxon>Basidiomycota</taxon>
        <taxon>Agaricomycotina</taxon>
        <taxon>Agaricomycetes</taxon>
        <taxon>Agaricomycetidae</taxon>
        <taxon>Agaricales</taxon>
        <taxon>Agaricineae</taxon>
        <taxon>Hydnangiaceae</taxon>
        <taxon>Laccaria</taxon>
    </lineage>
</organism>
<accession>A0A0C9WW82</accession>
<keyword evidence="2" id="KW-1185">Reference proteome</keyword>
<name>A0A0C9WW82_9AGAR</name>
<reference evidence="1 2" key="1">
    <citation type="submission" date="2014-04" db="EMBL/GenBank/DDBJ databases">
        <authorList>
            <consortium name="DOE Joint Genome Institute"/>
            <person name="Kuo A."/>
            <person name="Kohler A."/>
            <person name="Nagy L.G."/>
            <person name="Floudas D."/>
            <person name="Copeland A."/>
            <person name="Barry K.W."/>
            <person name="Cichocki N."/>
            <person name="Veneault-Fourrey C."/>
            <person name="LaButti K."/>
            <person name="Lindquist E.A."/>
            <person name="Lipzen A."/>
            <person name="Lundell T."/>
            <person name="Morin E."/>
            <person name="Murat C."/>
            <person name="Sun H."/>
            <person name="Tunlid A."/>
            <person name="Henrissat B."/>
            <person name="Grigoriev I.V."/>
            <person name="Hibbett D.S."/>
            <person name="Martin F."/>
            <person name="Nordberg H.P."/>
            <person name="Cantor M.N."/>
            <person name="Hua S.X."/>
        </authorList>
    </citation>
    <scope>NUCLEOTIDE SEQUENCE [LARGE SCALE GENOMIC DNA]</scope>
    <source>
        <strain evidence="1 2">LaAM-08-1</strain>
    </source>
</reference>
<reference evidence="2" key="2">
    <citation type="submission" date="2015-01" db="EMBL/GenBank/DDBJ databases">
        <title>Evolutionary Origins and Diversification of the Mycorrhizal Mutualists.</title>
        <authorList>
            <consortium name="DOE Joint Genome Institute"/>
            <consortium name="Mycorrhizal Genomics Consortium"/>
            <person name="Kohler A."/>
            <person name="Kuo A."/>
            <person name="Nagy L.G."/>
            <person name="Floudas D."/>
            <person name="Copeland A."/>
            <person name="Barry K.W."/>
            <person name="Cichocki N."/>
            <person name="Veneault-Fourrey C."/>
            <person name="LaButti K."/>
            <person name="Lindquist E.A."/>
            <person name="Lipzen A."/>
            <person name="Lundell T."/>
            <person name="Morin E."/>
            <person name="Murat C."/>
            <person name="Riley R."/>
            <person name="Ohm R."/>
            <person name="Sun H."/>
            <person name="Tunlid A."/>
            <person name="Henrissat B."/>
            <person name="Grigoriev I.V."/>
            <person name="Hibbett D.S."/>
            <person name="Martin F."/>
        </authorList>
    </citation>
    <scope>NUCLEOTIDE SEQUENCE [LARGE SCALE GENOMIC DNA]</scope>
    <source>
        <strain evidence="2">LaAM-08-1</strain>
    </source>
</reference>
<dbReference type="Proteomes" id="UP000054477">
    <property type="component" value="Unassembled WGS sequence"/>
</dbReference>
<evidence type="ECO:0000313" key="2">
    <source>
        <dbReference type="Proteomes" id="UP000054477"/>
    </source>
</evidence>
<proteinExistence type="predicted"/>
<sequence>IRAIPEVKANGRKAGVAAVFDTALVVENATDYQQAGGIAGLRAAQVRTIFTLPPQFGSYPHPLAYIEWFTPLGQPEARTGMHVVSRSTRHSR</sequence>
<dbReference type="STRING" id="1095629.A0A0C9WW82"/>
<feature type="non-terminal residue" evidence="1">
    <location>
        <position position="92"/>
    </location>
</feature>